<organism evidence="3">
    <name type="scientific">freshwater metagenome</name>
    <dbReference type="NCBI Taxonomy" id="449393"/>
    <lineage>
        <taxon>unclassified sequences</taxon>
        <taxon>metagenomes</taxon>
        <taxon>ecological metagenomes</taxon>
    </lineage>
</organism>
<protein>
    <submittedName>
        <fullName evidence="3">Unannotated protein</fullName>
    </submittedName>
</protein>
<sequence length="418" mass="44919">MSALVDRHLLPFARDALDVFPAVVIQGARQVGKSTFAGMLVEGRHAQHFTFDDAATRDAVSVDPAAFVAQFPGQTLVLDEVQRAPEIVLPMKAAIDRSRTPGRFVLTGSADLLKVSGAADSLAGRAVTVHVHGLSQGELAGTVDDLVTYVLGGGQLAGLRSDWLRHDYVAMLARGAYPEVQHLEGRMRTTWLDSYLTRVIERDATSIHRLVQPARLKAVLRLLAANQSGELVKGRVAEQSGVPASSISAYLDVIQAIFLTAAVPPWTPNLTRREIGRHKAVVLDSALAMRLSRITAGQLEPLIGPDHLGGLLEGFVVAELMKQAGWSQTSFDLRHYRDRSGSEVDVIVELDDGRIIGIEVKSSSSFKGDQFAGLRALASKAGSRFAAGIVFGTGQSSVQHAEGLWGLPISALWECRLG</sequence>
<evidence type="ECO:0000313" key="3">
    <source>
        <dbReference type="EMBL" id="CAB4745118.1"/>
    </source>
</evidence>
<dbReference type="AlphaFoldDB" id="A0A6J6TD89"/>
<dbReference type="PANTHER" id="PTHR43566:SF2">
    <property type="entry name" value="DUF4143 DOMAIN-CONTAINING PROTEIN"/>
    <property type="match status" value="1"/>
</dbReference>
<evidence type="ECO:0000259" key="1">
    <source>
        <dbReference type="Pfam" id="PF13173"/>
    </source>
</evidence>
<dbReference type="Pfam" id="PF13635">
    <property type="entry name" value="DUF4143"/>
    <property type="match status" value="1"/>
</dbReference>
<dbReference type="Pfam" id="PF13173">
    <property type="entry name" value="AAA_14"/>
    <property type="match status" value="1"/>
</dbReference>
<proteinExistence type="predicted"/>
<dbReference type="SUPFAM" id="SSF52540">
    <property type="entry name" value="P-loop containing nucleoside triphosphate hydrolases"/>
    <property type="match status" value="1"/>
</dbReference>
<feature type="domain" description="AAA" evidence="1">
    <location>
        <begin position="21"/>
        <end position="139"/>
    </location>
</feature>
<evidence type="ECO:0000259" key="2">
    <source>
        <dbReference type="Pfam" id="PF13635"/>
    </source>
</evidence>
<feature type="domain" description="DUF4143" evidence="2">
    <location>
        <begin position="201"/>
        <end position="363"/>
    </location>
</feature>
<dbReference type="InterPro" id="IPR041682">
    <property type="entry name" value="AAA_14"/>
</dbReference>
<gene>
    <name evidence="3" type="ORF">UFOPK2786_00997</name>
</gene>
<reference evidence="3" key="1">
    <citation type="submission" date="2020-05" db="EMBL/GenBank/DDBJ databases">
        <authorList>
            <person name="Chiriac C."/>
            <person name="Salcher M."/>
            <person name="Ghai R."/>
            <person name="Kavagutti S V."/>
        </authorList>
    </citation>
    <scope>NUCLEOTIDE SEQUENCE</scope>
</reference>
<dbReference type="InterPro" id="IPR027417">
    <property type="entry name" value="P-loop_NTPase"/>
</dbReference>
<accession>A0A6J6TD89</accession>
<dbReference type="PANTHER" id="PTHR43566">
    <property type="entry name" value="CONSERVED PROTEIN"/>
    <property type="match status" value="1"/>
</dbReference>
<dbReference type="EMBL" id="CAEZYW010000147">
    <property type="protein sequence ID" value="CAB4745118.1"/>
    <property type="molecule type" value="Genomic_DNA"/>
</dbReference>
<name>A0A6J6TD89_9ZZZZ</name>
<dbReference type="InterPro" id="IPR025420">
    <property type="entry name" value="DUF4143"/>
</dbReference>